<feature type="compositionally biased region" description="Polar residues" evidence="2">
    <location>
        <begin position="28"/>
        <end position="42"/>
    </location>
</feature>
<dbReference type="AlphaFoldDB" id="A0A8H3FCG1"/>
<dbReference type="Proteomes" id="UP000664521">
    <property type="component" value="Unassembled WGS sequence"/>
</dbReference>
<feature type="coiled-coil region" evidence="1">
    <location>
        <begin position="80"/>
        <end position="107"/>
    </location>
</feature>
<reference evidence="3" key="1">
    <citation type="submission" date="2021-03" db="EMBL/GenBank/DDBJ databases">
        <authorList>
            <person name="Tagirdzhanova G."/>
        </authorList>
    </citation>
    <scope>NUCLEOTIDE SEQUENCE</scope>
</reference>
<proteinExistence type="predicted"/>
<organism evidence="3 4">
    <name type="scientific">Heterodermia speciosa</name>
    <dbReference type="NCBI Taxonomy" id="116794"/>
    <lineage>
        <taxon>Eukaryota</taxon>
        <taxon>Fungi</taxon>
        <taxon>Dikarya</taxon>
        <taxon>Ascomycota</taxon>
        <taxon>Pezizomycotina</taxon>
        <taxon>Lecanoromycetes</taxon>
        <taxon>OSLEUM clade</taxon>
        <taxon>Lecanoromycetidae</taxon>
        <taxon>Caliciales</taxon>
        <taxon>Physciaceae</taxon>
        <taxon>Heterodermia</taxon>
    </lineage>
</organism>
<evidence type="ECO:0000313" key="4">
    <source>
        <dbReference type="Proteomes" id="UP000664521"/>
    </source>
</evidence>
<feature type="region of interest" description="Disordered" evidence="2">
    <location>
        <begin position="28"/>
        <end position="62"/>
    </location>
</feature>
<dbReference type="OrthoDB" id="5394455at2759"/>
<keyword evidence="4" id="KW-1185">Reference proteome</keyword>
<evidence type="ECO:0000256" key="2">
    <source>
        <dbReference type="SAM" id="MobiDB-lite"/>
    </source>
</evidence>
<name>A0A8H3FCG1_9LECA</name>
<dbReference type="EMBL" id="CAJPDS010000029">
    <property type="protein sequence ID" value="CAF9922096.1"/>
    <property type="molecule type" value="Genomic_DNA"/>
</dbReference>
<comment type="caution">
    <text evidence="3">The sequence shown here is derived from an EMBL/GenBank/DDBJ whole genome shotgun (WGS) entry which is preliminary data.</text>
</comment>
<evidence type="ECO:0000256" key="1">
    <source>
        <dbReference type="SAM" id="Coils"/>
    </source>
</evidence>
<gene>
    <name evidence="3" type="ORF">HETSPECPRED_004719</name>
</gene>
<sequence>MQIAHILSDLTSLRVCDHSAALNLVNARTPSSDPQAHQSPDSSAVAKPKLVSQESAAEDPDMQRATDLVELHHEVKVKHVRGLDDRLVQARRDVDRALEDLRKIQKG</sequence>
<accession>A0A8H3FCG1</accession>
<protein>
    <submittedName>
        <fullName evidence="3">Uncharacterized protein</fullName>
    </submittedName>
</protein>
<evidence type="ECO:0000313" key="3">
    <source>
        <dbReference type="EMBL" id="CAF9922096.1"/>
    </source>
</evidence>
<keyword evidence="1" id="KW-0175">Coiled coil</keyword>